<evidence type="ECO:0000313" key="1">
    <source>
        <dbReference type="EMBL" id="TDW97016.1"/>
    </source>
</evidence>
<accession>A0A4R8DIL7</accession>
<protein>
    <recommendedName>
        <fullName evidence="3">Tetratricopeptide repeat protein</fullName>
    </recommendedName>
</protein>
<evidence type="ECO:0008006" key="3">
    <source>
        <dbReference type="Google" id="ProtNLM"/>
    </source>
</evidence>
<reference evidence="1 2" key="1">
    <citation type="submission" date="2019-03" db="EMBL/GenBank/DDBJ databases">
        <title>Genomic Encyclopedia of Type Strains, Phase IV (KMG-IV): sequencing the most valuable type-strain genomes for metagenomic binning, comparative biology and taxonomic classification.</title>
        <authorList>
            <person name="Goeker M."/>
        </authorList>
    </citation>
    <scope>NUCLEOTIDE SEQUENCE [LARGE SCALE GENOMIC DNA]</scope>
    <source>
        <strain evidence="1 2">DSM 100059</strain>
    </source>
</reference>
<dbReference type="AlphaFoldDB" id="A0A4R8DIL7"/>
<name>A0A4R8DIL7_9BACT</name>
<evidence type="ECO:0000313" key="2">
    <source>
        <dbReference type="Proteomes" id="UP000294498"/>
    </source>
</evidence>
<keyword evidence="2" id="KW-1185">Reference proteome</keyword>
<gene>
    <name evidence="1" type="ORF">EDB95_4853</name>
</gene>
<dbReference type="Proteomes" id="UP000294498">
    <property type="component" value="Unassembled WGS sequence"/>
</dbReference>
<proteinExistence type="predicted"/>
<dbReference type="PROSITE" id="PS51257">
    <property type="entry name" value="PROKAR_LIPOPROTEIN"/>
    <property type="match status" value="1"/>
</dbReference>
<sequence>MPTRFPTIVCLVVVLAACGHKENGAVSLTPTSLYNIDSVRSVLAPVEDKGLAAAVALYKEKKSYAAAADSLKSVLYRAPTARGYFELGTALLLGKSYPEAVQALRIAEQLQYAPLTKVLYELSAAYANDTGTSVTSQIDNRVKAARYMQVAIQMGFPDPGQFNEDPAFASIRADYIFKEGFRNALSGRQDLSASLWTDFLKGFKPVTLPYSIDTGWLHSNGQAVKSGDIDFNYEKFITEIRGARFARGDEPGYFSIGCVRQDSNYVALLYGGSDNWGDGDDTDPTDSTQDQYRSPVFFYLTTYSTQGKIIDKLMVAGQEVATQPYKTFSMLPSLEFAVTELQKPGDSVLAVVHYRINALGKFEKVDAAPLAAFYPRPGTGSAIPLPAGWVPSSATR</sequence>
<organism evidence="1 2">
    <name type="scientific">Dinghuibacter silviterrae</name>
    <dbReference type="NCBI Taxonomy" id="1539049"/>
    <lineage>
        <taxon>Bacteria</taxon>
        <taxon>Pseudomonadati</taxon>
        <taxon>Bacteroidota</taxon>
        <taxon>Chitinophagia</taxon>
        <taxon>Chitinophagales</taxon>
        <taxon>Chitinophagaceae</taxon>
        <taxon>Dinghuibacter</taxon>
    </lineage>
</organism>
<dbReference type="EMBL" id="SODV01000002">
    <property type="protein sequence ID" value="TDW97016.1"/>
    <property type="molecule type" value="Genomic_DNA"/>
</dbReference>
<comment type="caution">
    <text evidence="1">The sequence shown here is derived from an EMBL/GenBank/DDBJ whole genome shotgun (WGS) entry which is preliminary data.</text>
</comment>